<dbReference type="Gene3D" id="1.10.10.10">
    <property type="entry name" value="Winged helix-like DNA-binding domain superfamily/Winged helix DNA-binding domain"/>
    <property type="match status" value="1"/>
</dbReference>
<dbReference type="Pfam" id="PF04542">
    <property type="entry name" value="Sigma70_r2"/>
    <property type="match status" value="1"/>
</dbReference>
<dbReference type="NCBIfam" id="NF007214">
    <property type="entry name" value="PRK09636.1"/>
    <property type="match status" value="1"/>
</dbReference>
<dbReference type="NCBIfam" id="TIGR02937">
    <property type="entry name" value="sigma70-ECF"/>
    <property type="match status" value="1"/>
</dbReference>
<name>B8JHM3_ANAD2</name>
<keyword evidence="5" id="KW-1185">Reference proteome</keyword>
<dbReference type="PANTHER" id="PTHR30173">
    <property type="entry name" value="SIGMA 19 FACTOR"/>
    <property type="match status" value="1"/>
</dbReference>
<sequence>MKEDEALAGRFEAHRAHLRAVAYRMLGSLNEAEDAVQEAWIRLSGADTDGVSSLRGWLTTVVARVCLDMLRSRRSRREEPVGVRLPEPIVSGAGGPDPETEALLSGSVGLALLVVLDSLAPAERLAFVLHDMFGVPFEDIARVVGRSPEAARQLASRARRRVRGAAPSPDPDLSRQRVIVDAFLAASRGGDFDALLRILDPDVVLRADRGPAAPGGTIVIRGARAAADQSIHAARAAGETRAALVNGAAGLVSFDKEGQPFSVLGFTVAHGKIVEIDVLADPERLRALDLKIPG</sequence>
<dbReference type="HOGENOM" id="CLU_047691_22_1_7"/>
<organism evidence="4 5">
    <name type="scientific">Anaeromyxobacter dehalogenans (strain ATCC BAA-258 / DSM 21875 / 2CP-1)</name>
    <dbReference type="NCBI Taxonomy" id="455488"/>
    <lineage>
        <taxon>Bacteria</taxon>
        <taxon>Pseudomonadati</taxon>
        <taxon>Myxococcota</taxon>
        <taxon>Myxococcia</taxon>
        <taxon>Myxococcales</taxon>
        <taxon>Cystobacterineae</taxon>
        <taxon>Anaeromyxobacteraceae</taxon>
        <taxon>Anaeromyxobacter</taxon>
    </lineage>
</organism>
<dbReference type="InterPro" id="IPR013324">
    <property type="entry name" value="RNA_pol_sigma_r3/r4-like"/>
</dbReference>
<dbReference type="Pfam" id="PF08281">
    <property type="entry name" value="Sigma70_r4_2"/>
    <property type="match status" value="1"/>
</dbReference>
<dbReference type="InterPro" id="IPR014284">
    <property type="entry name" value="RNA_pol_sigma-70_dom"/>
</dbReference>
<reference evidence="4" key="1">
    <citation type="submission" date="2009-01" db="EMBL/GenBank/DDBJ databases">
        <title>Complete sequence of Anaeromyxobacter dehalogenans 2CP-1.</title>
        <authorList>
            <consortium name="US DOE Joint Genome Institute"/>
            <person name="Lucas S."/>
            <person name="Copeland A."/>
            <person name="Lapidus A."/>
            <person name="Glavina del Rio T."/>
            <person name="Dalin E."/>
            <person name="Tice H."/>
            <person name="Bruce D."/>
            <person name="Goodwin L."/>
            <person name="Pitluck S."/>
            <person name="Saunders E."/>
            <person name="Brettin T."/>
            <person name="Detter J.C."/>
            <person name="Han C."/>
            <person name="Larimer F."/>
            <person name="Land M."/>
            <person name="Hauser L."/>
            <person name="Kyrpides N."/>
            <person name="Ovchinnikova G."/>
            <person name="Beliaev A.S."/>
            <person name="Richardson P."/>
        </authorList>
    </citation>
    <scope>NUCLEOTIDE SEQUENCE</scope>
    <source>
        <strain evidence="4">2CP-1</strain>
    </source>
</reference>
<dbReference type="KEGG" id="acp:A2cp1_3403"/>
<dbReference type="GO" id="GO:0006352">
    <property type="term" value="P:DNA-templated transcription initiation"/>
    <property type="evidence" value="ECO:0007669"/>
    <property type="project" value="InterPro"/>
</dbReference>
<dbReference type="InterPro" id="IPR032710">
    <property type="entry name" value="NTF2-like_dom_sf"/>
</dbReference>
<dbReference type="EMBL" id="CP001359">
    <property type="protein sequence ID" value="ACL66735.1"/>
    <property type="molecule type" value="Genomic_DNA"/>
</dbReference>
<accession>B8JHM3</accession>
<dbReference type="PANTHER" id="PTHR30173:SF43">
    <property type="entry name" value="ECF RNA POLYMERASE SIGMA FACTOR SIGI-RELATED"/>
    <property type="match status" value="1"/>
</dbReference>
<comment type="subunit">
    <text evidence="1">Interacts transiently with the RNA polymerase catalytic core formed by RpoA, RpoB, RpoC and RpoZ (2 alpha, 1 beta, 1 beta' and 1 omega subunit) to form the RNA polymerase holoenzyme that can initiate transcription.</text>
</comment>
<feature type="domain" description="RNA polymerase sigma factor 70 region 4 type 2" evidence="3">
    <location>
        <begin position="111"/>
        <end position="161"/>
    </location>
</feature>
<protein>
    <submittedName>
        <fullName evidence="4">RNA polymerase, sigma-24 subunit, ECF subfamily</fullName>
    </submittedName>
</protein>
<dbReference type="SUPFAM" id="SSF54427">
    <property type="entry name" value="NTF2-like"/>
    <property type="match status" value="1"/>
</dbReference>
<dbReference type="InterPro" id="IPR007627">
    <property type="entry name" value="RNA_pol_sigma70_r2"/>
</dbReference>
<dbReference type="AlphaFoldDB" id="B8JHM3"/>
<dbReference type="SUPFAM" id="SSF88659">
    <property type="entry name" value="Sigma3 and sigma4 domains of RNA polymerase sigma factors"/>
    <property type="match status" value="1"/>
</dbReference>
<dbReference type="Proteomes" id="UP000007089">
    <property type="component" value="Chromosome"/>
</dbReference>
<evidence type="ECO:0000259" key="2">
    <source>
        <dbReference type="Pfam" id="PF04542"/>
    </source>
</evidence>
<dbReference type="InterPro" id="IPR036388">
    <property type="entry name" value="WH-like_DNA-bd_sf"/>
</dbReference>
<dbReference type="Gene3D" id="1.10.1740.10">
    <property type="match status" value="1"/>
</dbReference>
<dbReference type="RefSeq" id="WP_015934544.1">
    <property type="nucleotide sequence ID" value="NC_011891.1"/>
</dbReference>
<dbReference type="GO" id="GO:0016987">
    <property type="term" value="F:sigma factor activity"/>
    <property type="evidence" value="ECO:0007669"/>
    <property type="project" value="InterPro"/>
</dbReference>
<dbReference type="SUPFAM" id="SSF88946">
    <property type="entry name" value="Sigma2 domain of RNA polymerase sigma factors"/>
    <property type="match status" value="1"/>
</dbReference>
<proteinExistence type="predicted"/>
<feature type="domain" description="RNA polymerase sigma-70 region 2" evidence="2">
    <location>
        <begin position="11"/>
        <end position="75"/>
    </location>
</feature>
<gene>
    <name evidence="4" type="ordered locus">A2cp1_3403</name>
</gene>
<dbReference type="GO" id="GO:0003677">
    <property type="term" value="F:DNA binding"/>
    <property type="evidence" value="ECO:0007669"/>
    <property type="project" value="InterPro"/>
</dbReference>
<dbReference type="Gene3D" id="3.10.450.50">
    <property type="match status" value="1"/>
</dbReference>
<evidence type="ECO:0000313" key="5">
    <source>
        <dbReference type="Proteomes" id="UP000007089"/>
    </source>
</evidence>
<dbReference type="InterPro" id="IPR013325">
    <property type="entry name" value="RNA_pol_sigma_r2"/>
</dbReference>
<evidence type="ECO:0000313" key="4">
    <source>
        <dbReference type="EMBL" id="ACL66735.1"/>
    </source>
</evidence>
<evidence type="ECO:0000259" key="3">
    <source>
        <dbReference type="Pfam" id="PF08281"/>
    </source>
</evidence>
<dbReference type="InterPro" id="IPR052704">
    <property type="entry name" value="ECF_Sigma-70_Domain"/>
</dbReference>
<dbReference type="InterPro" id="IPR013249">
    <property type="entry name" value="RNA_pol_sigma70_r4_t2"/>
</dbReference>
<evidence type="ECO:0000256" key="1">
    <source>
        <dbReference type="ARBA" id="ARBA00011344"/>
    </source>
</evidence>